<dbReference type="SUPFAM" id="SSF88946">
    <property type="entry name" value="Sigma2 domain of RNA polymerase sigma factors"/>
    <property type="match status" value="1"/>
</dbReference>
<evidence type="ECO:0000256" key="2">
    <source>
        <dbReference type="ARBA" id="ARBA00023015"/>
    </source>
</evidence>
<dbReference type="Gene3D" id="1.10.1740.10">
    <property type="match status" value="1"/>
</dbReference>
<keyword evidence="2" id="KW-0805">Transcription regulation</keyword>
<evidence type="ECO:0000256" key="1">
    <source>
        <dbReference type="ARBA" id="ARBA00010641"/>
    </source>
</evidence>
<keyword evidence="3" id="KW-0731">Sigma factor</keyword>
<keyword evidence="7" id="KW-1185">Reference proteome</keyword>
<evidence type="ECO:0000313" key="7">
    <source>
        <dbReference type="Proteomes" id="UP000244441"/>
    </source>
</evidence>
<keyword evidence="4" id="KW-0804">Transcription</keyword>
<dbReference type="NCBIfam" id="TIGR02937">
    <property type="entry name" value="sigma70-ECF"/>
    <property type="match status" value="1"/>
</dbReference>
<feature type="domain" description="RNA polymerase sigma-70 region 2" evidence="5">
    <location>
        <begin position="40"/>
        <end position="104"/>
    </location>
</feature>
<dbReference type="GO" id="GO:0006352">
    <property type="term" value="P:DNA-templated transcription initiation"/>
    <property type="evidence" value="ECO:0007669"/>
    <property type="project" value="InterPro"/>
</dbReference>
<dbReference type="AlphaFoldDB" id="A0A2S0VP72"/>
<dbReference type="InterPro" id="IPR007627">
    <property type="entry name" value="RNA_pol_sigma70_r2"/>
</dbReference>
<dbReference type="Gene3D" id="1.10.10.10">
    <property type="entry name" value="Winged helix-like DNA-binding domain superfamily/Winged helix DNA-binding domain"/>
    <property type="match status" value="1"/>
</dbReference>
<dbReference type="InterPro" id="IPR013325">
    <property type="entry name" value="RNA_pol_sigma_r2"/>
</dbReference>
<proteinExistence type="inferred from homology"/>
<dbReference type="InterPro" id="IPR039425">
    <property type="entry name" value="RNA_pol_sigma-70-like"/>
</dbReference>
<reference evidence="6 7" key="1">
    <citation type="submission" date="2018-01" db="EMBL/GenBank/DDBJ databases">
        <title>Genome sequence of a Cantenovulum-like bacteria.</title>
        <authorList>
            <person name="Tan W.R."/>
            <person name="Lau N.-S."/>
            <person name="Go F."/>
            <person name="Amirul A.-A.A."/>
        </authorList>
    </citation>
    <scope>NUCLEOTIDE SEQUENCE [LARGE SCALE GENOMIC DNA]</scope>
    <source>
        <strain evidence="6 7">CCB-QB4</strain>
    </source>
</reference>
<evidence type="ECO:0000313" key="6">
    <source>
        <dbReference type="EMBL" id="AWB66004.1"/>
    </source>
</evidence>
<accession>A0A2S0VP72</accession>
<dbReference type="Proteomes" id="UP000244441">
    <property type="component" value="Chromosome"/>
</dbReference>
<dbReference type="PANTHER" id="PTHR43133">
    <property type="entry name" value="RNA POLYMERASE ECF-TYPE SIGMA FACTO"/>
    <property type="match status" value="1"/>
</dbReference>
<name>A0A2S0VP72_9ALTE</name>
<comment type="similarity">
    <text evidence="1">Belongs to the sigma-70 factor family. ECF subfamily.</text>
</comment>
<dbReference type="InterPro" id="IPR014284">
    <property type="entry name" value="RNA_pol_sigma-70_dom"/>
</dbReference>
<dbReference type="Pfam" id="PF04542">
    <property type="entry name" value="Sigma70_r2"/>
    <property type="match status" value="1"/>
</dbReference>
<dbReference type="GO" id="GO:0016987">
    <property type="term" value="F:sigma factor activity"/>
    <property type="evidence" value="ECO:0007669"/>
    <property type="project" value="UniProtKB-KW"/>
</dbReference>
<evidence type="ECO:0000259" key="5">
    <source>
        <dbReference type="Pfam" id="PF04542"/>
    </source>
</evidence>
<dbReference type="InterPro" id="IPR036388">
    <property type="entry name" value="WH-like_DNA-bd_sf"/>
</dbReference>
<sequence length="203" mass="23377">MGFFIKLKPERCWRQSLNIIDEQELIVKAQNKDIDAFSQLVKNHEREVRICLAARLDTAHEAEDLAQEAFIIAFSRIDEYEPVRPIKYWFRAIALNLLNNYRRKVKPLAVGDSNDLEDMLNSKIEANLQHDGENTVVSALQGCMGLLSDDLQKLVVQHYSEGYSVGDLTKMHDVKHSTLTMRLHRVRDKLRKCIDEKLAAQTA</sequence>
<evidence type="ECO:0000256" key="3">
    <source>
        <dbReference type="ARBA" id="ARBA00023082"/>
    </source>
</evidence>
<dbReference type="KEGG" id="cate:C2869_05930"/>
<evidence type="ECO:0000256" key="4">
    <source>
        <dbReference type="ARBA" id="ARBA00023163"/>
    </source>
</evidence>
<dbReference type="InterPro" id="IPR013324">
    <property type="entry name" value="RNA_pol_sigma_r3/r4-like"/>
</dbReference>
<gene>
    <name evidence="6" type="ORF">C2869_05930</name>
</gene>
<protein>
    <submittedName>
        <fullName evidence="6">RNA polymerase subunit sigma-70</fullName>
    </submittedName>
</protein>
<organism evidence="6 7">
    <name type="scientific">Saccharobesus litoralis</name>
    <dbReference type="NCBI Taxonomy" id="2172099"/>
    <lineage>
        <taxon>Bacteria</taxon>
        <taxon>Pseudomonadati</taxon>
        <taxon>Pseudomonadota</taxon>
        <taxon>Gammaproteobacteria</taxon>
        <taxon>Alteromonadales</taxon>
        <taxon>Alteromonadaceae</taxon>
        <taxon>Saccharobesus</taxon>
    </lineage>
</organism>
<dbReference type="EMBL" id="CP026604">
    <property type="protein sequence ID" value="AWB66004.1"/>
    <property type="molecule type" value="Genomic_DNA"/>
</dbReference>
<dbReference type="PANTHER" id="PTHR43133:SF51">
    <property type="entry name" value="RNA POLYMERASE SIGMA FACTOR"/>
    <property type="match status" value="1"/>
</dbReference>
<dbReference type="SUPFAM" id="SSF88659">
    <property type="entry name" value="Sigma3 and sigma4 domains of RNA polymerase sigma factors"/>
    <property type="match status" value="1"/>
</dbReference>